<dbReference type="PANTHER" id="PTHR34295">
    <property type="entry name" value="BIOTIN TRANSPORTER BIOY"/>
    <property type="match status" value="1"/>
</dbReference>
<dbReference type="GO" id="GO:0015225">
    <property type="term" value="F:biotin transmembrane transporter activity"/>
    <property type="evidence" value="ECO:0007669"/>
    <property type="project" value="UniProtKB-UniRule"/>
</dbReference>
<dbReference type="EMBL" id="CP013290">
    <property type="protein sequence ID" value="APH03152.1"/>
    <property type="molecule type" value="Genomic_DNA"/>
</dbReference>
<keyword evidence="7 8" id="KW-0472">Membrane</keyword>
<reference evidence="10 11" key="1">
    <citation type="submission" date="2015-11" db="EMBL/GenBank/DDBJ databases">
        <authorList>
            <person name="Zhang Y."/>
            <person name="Guo Z."/>
        </authorList>
    </citation>
    <scope>NUCLEOTIDE SEQUENCE [LARGE SCALE GENOMIC DNA]</scope>
    <source>
        <strain evidence="10 11">YFY001</strain>
    </source>
</reference>
<evidence type="ECO:0000313" key="11">
    <source>
        <dbReference type="Proteomes" id="UP000182938"/>
    </source>
</evidence>
<keyword evidence="11" id="KW-1185">Reference proteome</keyword>
<dbReference type="Pfam" id="PF02632">
    <property type="entry name" value="BioY"/>
    <property type="match status" value="1"/>
</dbReference>
<keyword evidence="5 9" id="KW-0812">Transmembrane</keyword>
<dbReference type="Proteomes" id="UP000182938">
    <property type="component" value="Chromosome"/>
</dbReference>
<accession>A0A1L3MLB8</accession>
<dbReference type="PANTHER" id="PTHR34295:SF4">
    <property type="entry name" value="BIOTIN TRANSPORTER BIOY-RELATED"/>
    <property type="match status" value="1"/>
</dbReference>
<gene>
    <name evidence="10" type="ORF">ASJ30_10965</name>
</gene>
<evidence type="ECO:0000256" key="8">
    <source>
        <dbReference type="PIRNR" id="PIRNR016661"/>
    </source>
</evidence>
<proteinExistence type="inferred from homology"/>
<comment type="subcellular location">
    <subcellularLocation>
        <location evidence="1 8">Cell membrane</location>
        <topology evidence="1 8">Multi-pass membrane protein</topology>
    </subcellularLocation>
</comment>
<name>A0A1L3MLB8_9MICO</name>
<evidence type="ECO:0000256" key="9">
    <source>
        <dbReference type="SAM" id="Phobius"/>
    </source>
</evidence>
<dbReference type="InterPro" id="IPR003784">
    <property type="entry name" value="BioY"/>
</dbReference>
<evidence type="ECO:0000313" key="10">
    <source>
        <dbReference type="EMBL" id="APH03152.1"/>
    </source>
</evidence>
<evidence type="ECO:0000256" key="3">
    <source>
        <dbReference type="ARBA" id="ARBA00022448"/>
    </source>
</evidence>
<evidence type="ECO:0000256" key="1">
    <source>
        <dbReference type="ARBA" id="ARBA00004651"/>
    </source>
</evidence>
<keyword evidence="3 8" id="KW-0813">Transport</keyword>
<keyword evidence="4 8" id="KW-1003">Cell membrane</keyword>
<dbReference type="PIRSF" id="PIRSF016661">
    <property type="entry name" value="BioY"/>
    <property type="match status" value="1"/>
</dbReference>
<feature type="transmembrane region" description="Helical" evidence="9">
    <location>
        <begin position="22"/>
        <end position="41"/>
    </location>
</feature>
<dbReference type="Gene3D" id="1.10.1760.20">
    <property type="match status" value="1"/>
</dbReference>
<evidence type="ECO:0000256" key="4">
    <source>
        <dbReference type="ARBA" id="ARBA00022475"/>
    </source>
</evidence>
<protein>
    <recommendedName>
        <fullName evidence="8">Biotin transporter</fullName>
    </recommendedName>
</protein>
<dbReference type="AlphaFoldDB" id="A0A1L3MLB8"/>
<keyword evidence="6 9" id="KW-1133">Transmembrane helix</keyword>
<dbReference type="GO" id="GO:0005886">
    <property type="term" value="C:plasma membrane"/>
    <property type="evidence" value="ECO:0007669"/>
    <property type="project" value="UniProtKB-SubCell"/>
</dbReference>
<comment type="similarity">
    <text evidence="2 8">Belongs to the BioY family.</text>
</comment>
<evidence type="ECO:0000256" key="7">
    <source>
        <dbReference type="ARBA" id="ARBA00023136"/>
    </source>
</evidence>
<feature type="transmembrane region" description="Helical" evidence="9">
    <location>
        <begin position="128"/>
        <end position="153"/>
    </location>
</feature>
<feature type="transmembrane region" description="Helical" evidence="9">
    <location>
        <begin position="71"/>
        <end position="88"/>
    </location>
</feature>
<evidence type="ECO:0000256" key="6">
    <source>
        <dbReference type="ARBA" id="ARBA00022989"/>
    </source>
</evidence>
<evidence type="ECO:0000256" key="5">
    <source>
        <dbReference type="ARBA" id="ARBA00022692"/>
    </source>
</evidence>
<dbReference type="KEGG" id="jte:ASJ30_10965"/>
<feature type="transmembrane region" description="Helical" evidence="9">
    <location>
        <begin position="94"/>
        <end position="116"/>
    </location>
</feature>
<evidence type="ECO:0000256" key="2">
    <source>
        <dbReference type="ARBA" id="ARBA00010692"/>
    </source>
</evidence>
<sequence length="207" mass="20521">MGAEPPTERATVSTQRSTGRDLAQVAVFAGIIAVLGLIPAIAPFGNAVPITAQSLGIMLAGAILGARRGVLAVLVLLALVALGLPLLAGGRGGLGVFAGPSVGYLIGWPIAAWAIGAMTQAMGTPYRTAVGIGINVLGGVLLLNLLGVIGMVLRADLSVSAALVAAAPFVPGDLAKAAIAAVVAKGVHAAYPGLIRARRTAREDALV</sequence>
<organism evidence="10 11">
    <name type="scientific">Janibacter indicus</name>
    <dbReference type="NCBI Taxonomy" id="857417"/>
    <lineage>
        <taxon>Bacteria</taxon>
        <taxon>Bacillati</taxon>
        <taxon>Actinomycetota</taxon>
        <taxon>Actinomycetes</taxon>
        <taxon>Micrococcales</taxon>
        <taxon>Intrasporangiaceae</taxon>
        <taxon>Janibacter</taxon>
    </lineage>
</organism>